<sequence>MRNGTVNKNESQSDIEQVTQYSVPGQPPHPRANNNNTVKRKLETARRINNLERYIKKTQTPNKTEEEYHIMNTASLNYLKPRPDDSNQKQLYEDGEILSNHESDTIDKKSFFGHSHLNDKRPLQKTEPVTPQSKPLSTNDKITKLLEDCPIFTFKNVPNSLMTEYLVVYDFFCKFREVLKIDTKNKTVDSLVNKKSDLIINSVYDSLKDIEPYKNKRHLINTHITLESFHDLFERSYNELFEKLFTFLQSERKKEKLSVIMEMVNQAIDLFWDDQCITIVDDDEKTPENILNKKYENFHNFNSTNTAILIEHTRTDWPKARPTFGTLLSFFQDMRRFLRKTAPLSVDLRVIQKELSRKKIKQGVISPQEHKSSQEVIEEPDKTTKKPRVIDSTENEQMSPFQQTKGENHDKILFESKLKLLKFFIDIIFETVTFRNQINDWNIDLEADCYNARELIRLIRVEIRQIRTMNSLRTRDETENDKKNIENTTQPNEEVVESKSENPQPSIEIKNLKKLPPLPATIQELDLLLSRSLCIHEALTSLIKETSLGCELYQLDRWAFVYVDKKILAYRTPSLEEIAQSNSDPEQKSPEISSKKLDKDREYILIDKEVKRMLSMIGGTNLSEAVKFCFTL</sequence>
<feature type="compositionally biased region" description="Basic and acidic residues" evidence="1">
    <location>
        <begin position="368"/>
        <end position="387"/>
    </location>
</feature>
<feature type="compositionally biased region" description="Polar residues" evidence="1">
    <location>
        <begin position="1"/>
        <end position="23"/>
    </location>
</feature>
<reference evidence="2 3" key="1">
    <citation type="submission" date="2015-07" db="EMBL/GenBank/DDBJ databases">
        <title>The genome of Pseudoloma neurophilia, a relevant intracellular parasite of the zebrafish.</title>
        <authorList>
            <person name="Ndikumana S."/>
            <person name="Pelin A."/>
            <person name="Sanders J."/>
            <person name="Corradi N."/>
        </authorList>
    </citation>
    <scope>NUCLEOTIDE SEQUENCE [LARGE SCALE GENOMIC DNA]</scope>
    <source>
        <strain evidence="2 3">MK1</strain>
    </source>
</reference>
<protein>
    <submittedName>
        <fullName evidence="2">Uncharacterized protein</fullName>
    </submittedName>
</protein>
<dbReference type="AlphaFoldDB" id="A0A0R0M692"/>
<comment type="caution">
    <text evidence="2">The sequence shown here is derived from an EMBL/GenBank/DDBJ whole genome shotgun (WGS) entry which is preliminary data.</text>
</comment>
<keyword evidence="3" id="KW-1185">Reference proteome</keyword>
<evidence type="ECO:0000313" key="3">
    <source>
        <dbReference type="Proteomes" id="UP000051530"/>
    </source>
</evidence>
<feature type="region of interest" description="Disordered" evidence="1">
    <location>
        <begin position="474"/>
        <end position="504"/>
    </location>
</feature>
<dbReference type="Proteomes" id="UP000051530">
    <property type="component" value="Unassembled WGS sequence"/>
</dbReference>
<accession>A0A0R0M692</accession>
<name>A0A0R0M692_9MICR</name>
<organism evidence="2 3">
    <name type="scientific">Pseudoloma neurophilia</name>
    <dbReference type="NCBI Taxonomy" id="146866"/>
    <lineage>
        <taxon>Eukaryota</taxon>
        <taxon>Fungi</taxon>
        <taxon>Fungi incertae sedis</taxon>
        <taxon>Microsporidia</taxon>
        <taxon>Pseudoloma</taxon>
    </lineage>
</organism>
<feature type="compositionally biased region" description="Basic and acidic residues" evidence="1">
    <location>
        <begin position="474"/>
        <end position="485"/>
    </location>
</feature>
<feature type="region of interest" description="Disordered" evidence="1">
    <location>
        <begin position="362"/>
        <end position="387"/>
    </location>
</feature>
<gene>
    <name evidence="2" type="ORF">M153_3100011186</name>
</gene>
<feature type="compositionally biased region" description="Polar residues" evidence="1">
    <location>
        <begin position="127"/>
        <end position="137"/>
    </location>
</feature>
<feature type="region of interest" description="Disordered" evidence="1">
    <location>
        <begin position="1"/>
        <end position="43"/>
    </location>
</feature>
<proteinExistence type="predicted"/>
<evidence type="ECO:0000256" key="1">
    <source>
        <dbReference type="SAM" id="MobiDB-lite"/>
    </source>
</evidence>
<dbReference type="EMBL" id="LGUB01000006">
    <property type="protein sequence ID" value="KRH95092.1"/>
    <property type="molecule type" value="Genomic_DNA"/>
</dbReference>
<dbReference type="VEuPathDB" id="MicrosporidiaDB:M153_3100011186"/>
<feature type="region of interest" description="Disordered" evidence="1">
    <location>
        <begin position="116"/>
        <end position="137"/>
    </location>
</feature>
<evidence type="ECO:0000313" key="2">
    <source>
        <dbReference type="EMBL" id="KRH95092.1"/>
    </source>
</evidence>